<dbReference type="RefSeq" id="WP_230301326.1">
    <property type="nucleotide sequence ID" value="NZ_CAKKMG010000013.1"/>
</dbReference>
<feature type="transmembrane region" description="Helical" evidence="2">
    <location>
        <begin position="6"/>
        <end position="25"/>
    </location>
</feature>
<sequence>MSAFFIFLLFALNIFTIFAIIVLYLRQNRLSKLEKDQKAIIGEMEQLLSGYLMEMKEDNETLVKAFTKSVAMNHGHGQKGQEHVSIKETKEDKEEQQEQQQEQQEQNIEYEAGSRAAAKMQAIDVYKIVPEENEANALAVKVEDKLELSSAATSPQNEGKPAGMEFSDMLLASLNERSLNEKVDMLADQGNSVEEIAKKLCRGQTEIELLLKFRKNR</sequence>
<keyword evidence="2" id="KW-0472">Membrane</keyword>
<dbReference type="AlphaFoldDB" id="A0A9W4PDF3"/>
<proteinExistence type="predicted"/>
<reference evidence="3" key="1">
    <citation type="submission" date="2021-11" db="EMBL/GenBank/DDBJ databases">
        <authorList>
            <person name="Bulgarelli D."/>
        </authorList>
    </citation>
    <scope>NUCLEOTIDE SEQUENCE</scope>
    <source>
        <strain evidence="3">Bi133</strain>
    </source>
</reference>
<organism evidence="3 4">
    <name type="scientific">Peribacillus simplex</name>
    <dbReference type="NCBI Taxonomy" id="1478"/>
    <lineage>
        <taxon>Bacteria</taxon>
        <taxon>Bacillati</taxon>
        <taxon>Bacillota</taxon>
        <taxon>Bacilli</taxon>
        <taxon>Bacillales</taxon>
        <taxon>Bacillaceae</taxon>
        <taxon>Peribacillus</taxon>
    </lineage>
</organism>
<dbReference type="Proteomes" id="UP000789326">
    <property type="component" value="Unassembled WGS sequence"/>
</dbReference>
<evidence type="ECO:0000313" key="3">
    <source>
        <dbReference type="EMBL" id="CAH0181116.1"/>
    </source>
</evidence>
<feature type="compositionally biased region" description="Basic and acidic residues" evidence="1">
    <location>
        <begin position="79"/>
        <end position="93"/>
    </location>
</feature>
<name>A0A9W4PDF3_9BACI</name>
<evidence type="ECO:0000313" key="4">
    <source>
        <dbReference type="Proteomes" id="UP000789326"/>
    </source>
</evidence>
<keyword evidence="2" id="KW-1133">Transmembrane helix</keyword>
<dbReference type="EMBL" id="CAKKMG010000013">
    <property type="protein sequence ID" value="CAH0181116.1"/>
    <property type="molecule type" value="Genomic_DNA"/>
</dbReference>
<evidence type="ECO:0008006" key="5">
    <source>
        <dbReference type="Google" id="ProtNLM"/>
    </source>
</evidence>
<keyword evidence="2" id="KW-0812">Transmembrane</keyword>
<gene>
    <name evidence="3" type="ORF">SRABI133_01427</name>
</gene>
<protein>
    <recommendedName>
        <fullName evidence="5">Coupling factor for flagellin transcription and translation</fullName>
    </recommendedName>
</protein>
<evidence type="ECO:0000256" key="1">
    <source>
        <dbReference type="SAM" id="MobiDB-lite"/>
    </source>
</evidence>
<comment type="caution">
    <text evidence="3">The sequence shown here is derived from an EMBL/GenBank/DDBJ whole genome shotgun (WGS) entry which is preliminary data.</text>
</comment>
<evidence type="ECO:0000256" key="2">
    <source>
        <dbReference type="SAM" id="Phobius"/>
    </source>
</evidence>
<feature type="region of interest" description="Disordered" evidence="1">
    <location>
        <begin position="73"/>
        <end position="107"/>
    </location>
</feature>
<accession>A0A9W4PDF3</accession>